<dbReference type="PANTHER" id="PTHR33238">
    <property type="entry name" value="IRON (METAL) DEPENDENT REPRESSOR, DTXR FAMILY"/>
    <property type="match status" value="1"/>
</dbReference>
<dbReference type="RefSeq" id="WP_057765493.1">
    <property type="nucleotide sequence ID" value="NZ_AZDG01000009.1"/>
</dbReference>
<dbReference type="Gene3D" id="1.10.10.10">
    <property type="entry name" value="Winged helix-like DNA-binding domain superfamily/Winged helix DNA-binding domain"/>
    <property type="match status" value="1"/>
</dbReference>
<comment type="subunit">
    <text evidence="2">Homodimer.</text>
</comment>
<dbReference type="GO" id="GO:0005737">
    <property type="term" value="C:cytoplasm"/>
    <property type="evidence" value="ECO:0007669"/>
    <property type="project" value="UniProtKB-SubCell"/>
</dbReference>
<reference evidence="4 5" key="1">
    <citation type="journal article" date="2015" name="Genome Announc.">
        <title>Expanding the biotechnology potential of lactobacilli through comparative genomics of 213 strains and associated genera.</title>
        <authorList>
            <person name="Sun Z."/>
            <person name="Harris H.M."/>
            <person name="McCann A."/>
            <person name="Guo C."/>
            <person name="Argimon S."/>
            <person name="Zhang W."/>
            <person name="Yang X."/>
            <person name="Jeffery I.B."/>
            <person name="Cooney J.C."/>
            <person name="Kagawa T.F."/>
            <person name="Liu W."/>
            <person name="Song Y."/>
            <person name="Salvetti E."/>
            <person name="Wrobel A."/>
            <person name="Rasinkangas P."/>
            <person name="Parkhill J."/>
            <person name="Rea M.C."/>
            <person name="O'Sullivan O."/>
            <person name="Ritari J."/>
            <person name="Douillard F.P."/>
            <person name="Paul Ross R."/>
            <person name="Yang R."/>
            <person name="Briner A.E."/>
            <person name="Felis G.E."/>
            <person name="de Vos W.M."/>
            <person name="Barrangou R."/>
            <person name="Klaenhammer T.R."/>
            <person name="Caufield P.W."/>
            <person name="Cui Y."/>
            <person name="Zhang H."/>
            <person name="O'Toole P.W."/>
        </authorList>
    </citation>
    <scope>NUCLEOTIDE SEQUENCE [LARGE SCALE GENOMIC DNA]</scope>
    <source>
        <strain evidence="4 5">DSM 20183</strain>
    </source>
</reference>
<dbReference type="InterPro" id="IPR001367">
    <property type="entry name" value="Fe_dep_repressor"/>
</dbReference>
<accession>A0A0R1J874</accession>
<evidence type="ECO:0000313" key="4">
    <source>
        <dbReference type="EMBL" id="KRK64641.1"/>
    </source>
</evidence>
<dbReference type="GO" id="GO:0046914">
    <property type="term" value="F:transition metal ion binding"/>
    <property type="evidence" value="ECO:0007669"/>
    <property type="project" value="InterPro"/>
</dbReference>
<dbReference type="Pfam" id="PF02742">
    <property type="entry name" value="Fe_dep_repr_C"/>
    <property type="match status" value="1"/>
</dbReference>
<dbReference type="EMBL" id="AZDG01000009">
    <property type="protein sequence ID" value="KRK64641.1"/>
    <property type="molecule type" value="Genomic_DNA"/>
</dbReference>
<dbReference type="Proteomes" id="UP000050929">
    <property type="component" value="Unassembled WGS sequence"/>
</dbReference>
<feature type="domain" description="Iron dependent repressor metal binding and dimerisation" evidence="3">
    <location>
        <begin position="61"/>
        <end position="130"/>
    </location>
</feature>
<dbReference type="STRING" id="1423811.FC72_GL002049"/>
<sequence length="220" mass="25213">MNDLNFLKLIYELGGFLHPVSNGAIAKKARLSNASVTERTKNIYENTEFLTYRRYYGSQLTKKGIELLKPYIQQQRLIETWLVNNLDYSLKDSHIEADILSTSVSDNFVSRLNRYLNYPKICPHGNVIPNNSEIITDDPLTLTDELKKDQTYVVQSFSEDDYIFGLLETVDIKLNDSIKILDIIDGIVIIYNYRTNSKQLLPKVLAGSIRIVETSKAILE</sequence>
<name>A0A0R1J874_9LACO</name>
<proteinExistence type="predicted"/>
<dbReference type="OrthoDB" id="9791355at2"/>
<evidence type="ECO:0000259" key="3">
    <source>
        <dbReference type="Pfam" id="PF02742"/>
    </source>
</evidence>
<protein>
    <submittedName>
        <fullName evidence="4">Iron-dependent repressor</fullName>
    </submittedName>
</protein>
<dbReference type="InterPro" id="IPR022689">
    <property type="entry name" value="Iron_dep_repressor"/>
</dbReference>
<dbReference type="SMART" id="SM00529">
    <property type="entry name" value="HTH_DTXR"/>
    <property type="match status" value="1"/>
</dbReference>
<dbReference type="GO" id="GO:0046983">
    <property type="term" value="F:protein dimerization activity"/>
    <property type="evidence" value="ECO:0007669"/>
    <property type="project" value="InterPro"/>
</dbReference>
<keyword evidence="5" id="KW-1185">Reference proteome</keyword>
<dbReference type="PATRIC" id="fig|1423811.3.peg.2093"/>
<gene>
    <name evidence="4" type="ORF">FC72_GL002049</name>
</gene>
<dbReference type="AlphaFoldDB" id="A0A0R1J874"/>
<dbReference type="InterPro" id="IPR050536">
    <property type="entry name" value="DtxR_MntR_Metal-Reg"/>
</dbReference>
<evidence type="ECO:0000256" key="1">
    <source>
        <dbReference type="ARBA" id="ARBA00004496"/>
    </source>
</evidence>
<evidence type="ECO:0000256" key="2">
    <source>
        <dbReference type="ARBA" id="ARBA00011738"/>
    </source>
</evidence>
<dbReference type="GO" id="GO:0003700">
    <property type="term" value="F:DNA-binding transcription factor activity"/>
    <property type="evidence" value="ECO:0007669"/>
    <property type="project" value="InterPro"/>
</dbReference>
<dbReference type="InterPro" id="IPR036421">
    <property type="entry name" value="Fe_dep_repressor_sf"/>
</dbReference>
<organism evidence="4 5">
    <name type="scientific">Companilactobacillus tucceti DSM 20183</name>
    <dbReference type="NCBI Taxonomy" id="1423811"/>
    <lineage>
        <taxon>Bacteria</taxon>
        <taxon>Bacillati</taxon>
        <taxon>Bacillota</taxon>
        <taxon>Bacilli</taxon>
        <taxon>Lactobacillales</taxon>
        <taxon>Lactobacillaceae</taxon>
        <taxon>Companilactobacillus</taxon>
    </lineage>
</organism>
<dbReference type="InterPro" id="IPR036388">
    <property type="entry name" value="WH-like_DNA-bd_sf"/>
</dbReference>
<comment type="caution">
    <text evidence="4">The sequence shown here is derived from an EMBL/GenBank/DDBJ whole genome shotgun (WGS) entry which is preliminary data.</text>
</comment>
<evidence type="ECO:0000313" key="5">
    <source>
        <dbReference type="Proteomes" id="UP000050929"/>
    </source>
</evidence>
<dbReference type="SUPFAM" id="SSF47979">
    <property type="entry name" value="Iron-dependent repressor protein, dimerization domain"/>
    <property type="match status" value="1"/>
</dbReference>
<dbReference type="PANTHER" id="PTHR33238:SF11">
    <property type="entry name" value="TRANSCRIPTIONAL REGULATOR MNTR"/>
    <property type="match status" value="1"/>
</dbReference>
<comment type="subcellular location">
    <subcellularLocation>
        <location evidence="1">Cytoplasm</location>
    </subcellularLocation>
</comment>